<accession>A0A5N6RX74</accession>
<comment type="caution">
    <text evidence="1">The sequence shown here is derived from an EMBL/GenBank/DDBJ whole genome shotgun (WGS) entry which is preliminary data.</text>
</comment>
<dbReference type="Proteomes" id="UP000325415">
    <property type="component" value="Unassembled WGS sequence"/>
</dbReference>
<gene>
    <name evidence="1" type="ORF">DDE84_07635</name>
</gene>
<reference evidence="1 2" key="1">
    <citation type="submission" date="2018-04" db="EMBL/GenBank/DDBJ databases">
        <authorList>
            <person name="Eckel V.P."/>
            <person name="Vogel R.F."/>
        </authorList>
    </citation>
    <scope>NUCLEOTIDE SEQUENCE [LARGE SCALE GENOMIC DNA]</scope>
    <source>
        <strain evidence="2">TMW 2.1764</strain>
    </source>
</reference>
<proteinExistence type="predicted"/>
<keyword evidence="2" id="KW-1185">Reference proteome</keyword>
<organism evidence="1 2">
    <name type="scientific">Bifidobacterium tibiigranuli</name>
    <dbReference type="NCBI Taxonomy" id="2172043"/>
    <lineage>
        <taxon>Bacteria</taxon>
        <taxon>Bacillati</taxon>
        <taxon>Actinomycetota</taxon>
        <taxon>Actinomycetes</taxon>
        <taxon>Bifidobacteriales</taxon>
        <taxon>Bifidobacteriaceae</taxon>
        <taxon>Bifidobacterium</taxon>
    </lineage>
</organism>
<evidence type="ECO:0000313" key="1">
    <source>
        <dbReference type="EMBL" id="KAE8127774.1"/>
    </source>
</evidence>
<sequence length="80" mass="8556">MPLIYAPLRPRVCKGVGSACKALPLACAAMQRSMAVDRQQQTARVRILLGLQPGARIAAAATALRLRMSAHVRMNGGCRN</sequence>
<dbReference type="EMBL" id="QDAG01000007">
    <property type="protein sequence ID" value="KAE8127774.1"/>
    <property type="molecule type" value="Genomic_DNA"/>
</dbReference>
<dbReference type="AlphaFoldDB" id="A0A5N6RX74"/>
<protein>
    <submittedName>
        <fullName evidence="1">Uncharacterized protein</fullName>
    </submittedName>
</protein>
<name>A0A5N6RX74_9BIFI</name>
<evidence type="ECO:0000313" key="2">
    <source>
        <dbReference type="Proteomes" id="UP000325415"/>
    </source>
</evidence>